<keyword evidence="3" id="KW-1003">Cell membrane</keyword>
<keyword evidence="7 17" id="KW-0547">Nucleotide-binding</keyword>
<comment type="caution">
    <text evidence="20">The sequence shown here is derived from an EMBL/GenBank/DDBJ whole genome shotgun (WGS) entry which is preliminary data.</text>
</comment>
<evidence type="ECO:0000256" key="7">
    <source>
        <dbReference type="ARBA" id="ARBA00022741"/>
    </source>
</evidence>
<accession>A0A562SQM1</accession>
<keyword evidence="6 19" id="KW-0812">Transmembrane</keyword>
<feature type="transmembrane region" description="Helical" evidence="19">
    <location>
        <begin position="45"/>
        <end position="65"/>
    </location>
</feature>
<dbReference type="GO" id="GO:0016301">
    <property type="term" value="F:kinase activity"/>
    <property type="evidence" value="ECO:0007669"/>
    <property type="project" value="UniProtKB-KW"/>
</dbReference>
<comment type="subcellular location">
    <subcellularLocation>
        <location evidence="1">Cell membrane</location>
        <topology evidence="1">Multi-pass membrane protein</topology>
    </subcellularLocation>
</comment>
<evidence type="ECO:0000256" key="10">
    <source>
        <dbReference type="ARBA" id="ARBA00022989"/>
    </source>
</evidence>
<reference evidence="20 21" key="1">
    <citation type="journal article" date="2015" name="Stand. Genomic Sci.">
        <title>Genomic Encyclopedia of Bacterial and Archaeal Type Strains, Phase III: the genomes of soil and plant-associated and newly described type strains.</title>
        <authorList>
            <person name="Whitman W.B."/>
            <person name="Woyke T."/>
            <person name="Klenk H.P."/>
            <person name="Zhou Y."/>
            <person name="Lilburn T.G."/>
            <person name="Beck B.J."/>
            <person name="De Vos P."/>
            <person name="Vandamme P."/>
            <person name="Eisen J.A."/>
            <person name="Garrity G."/>
            <person name="Hugenholtz P."/>
            <person name="Kyrpides N.C."/>
        </authorList>
    </citation>
    <scope>NUCLEOTIDE SEQUENCE [LARGE SCALE GENOMIC DNA]</scope>
    <source>
        <strain evidence="20 21">CGMCC 1.7271</strain>
    </source>
</reference>
<name>A0A562SQM1_9BACT</name>
<keyword evidence="18" id="KW-0460">Magnesium</keyword>
<evidence type="ECO:0000256" key="15">
    <source>
        <dbReference type="PIRSR" id="PIRSR600829-1"/>
    </source>
</evidence>
<evidence type="ECO:0000256" key="3">
    <source>
        <dbReference type="ARBA" id="ARBA00022475"/>
    </source>
</evidence>
<keyword evidence="13" id="KW-0594">Phospholipid biosynthesis</keyword>
<evidence type="ECO:0000313" key="20">
    <source>
        <dbReference type="EMBL" id="TWI83559.1"/>
    </source>
</evidence>
<dbReference type="InterPro" id="IPR036945">
    <property type="entry name" value="DAGK_sf"/>
</dbReference>
<keyword evidence="21" id="KW-1185">Reference proteome</keyword>
<evidence type="ECO:0000256" key="11">
    <source>
        <dbReference type="ARBA" id="ARBA00023098"/>
    </source>
</evidence>
<dbReference type="InterPro" id="IPR033717">
    <property type="entry name" value="UDPK"/>
</dbReference>
<evidence type="ECO:0000256" key="13">
    <source>
        <dbReference type="ARBA" id="ARBA00023209"/>
    </source>
</evidence>
<dbReference type="Pfam" id="PF01219">
    <property type="entry name" value="DAGK_prokar"/>
    <property type="match status" value="1"/>
</dbReference>
<feature type="binding site" evidence="17">
    <location>
        <begin position="84"/>
        <end position="85"/>
    </location>
    <ligand>
        <name>ATP</name>
        <dbReference type="ChEBI" id="CHEBI:30616"/>
    </ligand>
</feature>
<dbReference type="Gene3D" id="1.10.287.3610">
    <property type="match status" value="1"/>
</dbReference>
<keyword evidence="12 19" id="KW-0472">Membrane</keyword>
<feature type="transmembrane region" description="Helical" evidence="19">
    <location>
        <begin position="86"/>
        <end position="107"/>
    </location>
</feature>
<keyword evidence="9 17" id="KW-0067">ATP-binding</keyword>
<dbReference type="OrthoDB" id="1493837at2"/>
<evidence type="ECO:0000256" key="6">
    <source>
        <dbReference type="ARBA" id="ARBA00022692"/>
    </source>
</evidence>
<evidence type="ECO:0000256" key="18">
    <source>
        <dbReference type="PIRSR" id="PIRSR600829-4"/>
    </source>
</evidence>
<evidence type="ECO:0000256" key="12">
    <source>
        <dbReference type="ARBA" id="ARBA00023136"/>
    </source>
</evidence>
<keyword evidence="18" id="KW-0479">Metal-binding</keyword>
<evidence type="ECO:0000256" key="17">
    <source>
        <dbReference type="PIRSR" id="PIRSR600829-3"/>
    </source>
</evidence>
<dbReference type="GO" id="GO:0005886">
    <property type="term" value="C:plasma membrane"/>
    <property type="evidence" value="ECO:0007669"/>
    <property type="project" value="UniProtKB-SubCell"/>
</dbReference>
<dbReference type="CDD" id="cd14265">
    <property type="entry name" value="UDPK_IM_like"/>
    <property type="match status" value="1"/>
</dbReference>
<evidence type="ECO:0000256" key="9">
    <source>
        <dbReference type="ARBA" id="ARBA00022840"/>
    </source>
</evidence>
<sequence>MKSFYYAISGLMYALRREYNLRLHAGSAAAVCIAGFFLHISTTEWLLVVTAVVAVIAAELINTAIEVLCNHVTPEHHPAIKQVKDIAAAAVLVISAGAAITGAIIFIPKLFSL</sequence>
<dbReference type="PANTHER" id="PTHR34299:SF1">
    <property type="entry name" value="DIACYLGLYCEROL KINASE"/>
    <property type="match status" value="1"/>
</dbReference>
<keyword evidence="4" id="KW-0444">Lipid biosynthesis</keyword>
<feature type="binding site" evidence="17">
    <location>
        <position position="6"/>
    </location>
    <ligand>
        <name>ATP</name>
        <dbReference type="ChEBI" id="CHEBI:30616"/>
    </ligand>
</feature>
<dbReference type="PANTHER" id="PTHR34299">
    <property type="entry name" value="DIACYLGLYCEROL KINASE"/>
    <property type="match status" value="1"/>
</dbReference>
<feature type="binding site" evidence="18">
    <location>
        <position position="66"/>
    </location>
    <ligand>
        <name>a divalent metal cation</name>
        <dbReference type="ChEBI" id="CHEBI:60240"/>
    </ligand>
</feature>
<evidence type="ECO:0000256" key="1">
    <source>
        <dbReference type="ARBA" id="ARBA00004651"/>
    </source>
</evidence>
<dbReference type="GO" id="GO:0046872">
    <property type="term" value="F:metal ion binding"/>
    <property type="evidence" value="ECO:0007669"/>
    <property type="project" value="UniProtKB-KW"/>
</dbReference>
<evidence type="ECO:0000256" key="16">
    <source>
        <dbReference type="PIRSR" id="PIRSR600829-2"/>
    </source>
</evidence>
<dbReference type="EMBL" id="VLLE01000003">
    <property type="protein sequence ID" value="TWI83559.1"/>
    <property type="molecule type" value="Genomic_DNA"/>
</dbReference>
<feature type="active site" description="Proton acceptor" evidence="15">
    <location>
        <position position="59"/>
    </location>
</feature>
<dbReference type="InterPro" id="IPR000829">
    <property type="entry name" value="DAGK"/>
</dbReference>
<feature type="binding site" evidence="17">
    <location>
        <begin position="75"/>
        <end position="77"/>
    </location>
    <ligand>
        <name>ATP</name>
        <dbReference type="ChEBI" id="CHEBI:30616"/>
    </ligand>
</feature>
<evidence type="ECO:0000256" key="2">
    <source>
        <dbReference type="ARBA" id="ARBA00005967"/>
    </source>
</evidence>
<proteinExistence type="inferred from homology"/>
<feature type="transmembrane region" description="Helical" evidence="19">
    <location>
        <begin position="21"/>
        <end position="39"/>
    </location>
</feature>
<feature type="binding site" evidence="16">
    <location>
        <position position="59"/>
    </location>
    <ligand>
        <name>substrate</name>
    </ligand>
</feature>
<evidence type="ECO:0000256" key="5">
    <source>
        <dbReference type="ARBA" id="ARBA00022679"/>
    </source>
</evidence>
<dbReference type="Proteomes" id="UP000316167">
    <property type="component" value="Unassembled WGS sequence"/>
</dbReference>
<dbReference type="GO" id="GO:0008654">
    <property type="term" value="P:phospholipid biosynthetic process"/>
    <property type="evidence" value="ECO:0007669"/>
    <property type="project" value="UniProtKB-KW"/>
</dbReference>
<keyword evidence="11" id="KW-0443">Lipid metabolism</keyword>
<comment type="similarity">
    <text evidence="2">Belongs to the bacterial diacylglycerol kinase family.</text>
</comment>
<dbReference type="AlphaFoldDB" id="A0A562SQM1"/>
<dbReference type="GO" id="GO:0005524">
    <property type="term" value="F:ATP binding"/>
    <property type="evidence" value="ECO:0007669"/>
    <property type="project" value="UniProtKB-KW"/>
</dbReference>
<gene>
    <name evidence="20" type="ORF">IQ13_1671</name>
</gene>
<evidence type="ECO:0000256" key="8">
    <source>
        <dbReference type="ARBA" id="ARBA00022777"/>
    </source>
</evidence>
<feature type="binding site" evidence="18">
    <location>
        <position position="18"/>
    </location>
    <ligand>
        <name>a divalent metal cation</name>
        <dbReference type="ChEBI" id="CHEBI:60240"/>
    </ligand>
</feature>
<dbReference type="RefSeq" id="WP_144885807.1">
    <property type="nucleotide sequence ID" value="NZ_VLLE01000003.1"/>
</dbReference>
<protein>
    <submittedName>
        <fullName evidence="20">Undecaprenol kinase/diacylglycerol kinase (ATP)</fullName>
    </submittedName>
</protein>
<evidence type="ECO:0000256" key="19">
    <source>
        <dbReference type="SAM" id="Phobius"/>
    </source>
</evidence>
<feature type="binding site" evidence="17">
    <location>
        <position position="18"/>
    </location>
    <ligand>
        <name>ATP</name>
        <dbReference type="ChEBI" id="CHEBI:30616"/>
    </ligand>
</feature>
<evidence type="ECO:0000256" key="14">
    <source>
        <dbReference type="ARBA" id="ARBA00023264"/>
    </source>
</evidence>
<evidence type="ECO:0000256" key="4">
    <source>
        <dbReference type="ARBA" id="ARBA00022516"/>
    </source>
</evidence>
<keyword evidence="10 19" id="KW-1133">Transmembrane helix</keyword>
<keyword evidence="14" id="KW-1208">Phospholipid metabolism</keyword>
<keyword evidence="8 20" id="KW-0418">Kinase</keyword>
<evidence type="ECO:0000313" key="21">
    <source>
        <dbReference type="Proteomes" id="UP000316167"/>
    </source>
</evidence>
<feature type="binding site" evidence="17">
    <location>
        <position position="66"/>
    </location>
    <ligand>
        <name>ATP</name>
        <dbReference type="ChEBI" id="CHEBI:30616"/>
    </ligand>
</feature>
<comment type="cofactor">
    <cofactor evidence="18">
        <name>Mg(2+)</name>
        <dbReference type="ChEBI" id="CHEBI:18420"/>
    </cofactor>
    <text evidence="18">Mn(2+), Zn(2+), Cd(2+) and Co(2+) support activity to lesser extents.</text>
</comment>
<organism evidence="20 21">
    <name type="scientific">Lacibacter cauensis</name>
    <dbReference type="NCBI Taxonomy" id="510947"/>
    <lineage>
        <taxon>Bacteria</taxon>
        <taxon>Pseudomonadati</taxon>
        <taxon>Bacteroidota</taxon>
        <taxon>Chitinophagia</taxon>
        <taxon>Chitinophagales</taxon>
        <taxon>Chitinophagaceae</taxon>
        <taxon>Lacibacter</taxon>
    </lineage>
</organism>
<keyword evidence="5" id="KW-0808">Transferase</keyword>